<dbReference type="Proteomes" id="UP000019462">
    <property type="component" value="Unassembled WGS sequence"/>
</dbReference>
<feature type="region of interest" description="Disordered" evidence="1">
    <location>
        <begin position="125"/>
        <end position="144"/>
    </location>
</feature>
<feature type="compositionally biased region" description="Basic and acidic residues" evidence="1">
    <location>
        <begin position="289"/>
        <end position="298"/>
    </location>
</feature>
<comment type="caution">
    <text evidence="2">The sequence shown here is derived from an EMBL/GenBank/DDBJ whole genome shotgun (WGS) entry which is preliminary data.</text>
</comment>
<sequence>MCSTIARSGTASDEIAEMSESSSVHYQELYGSSNALMLGSRKKKSGLVAPHRATHDRRDVCWGGGPVLLRADGITTRRDQESLCTPSYRPAVYVFSRDREASSATMDEAGQASTMTGNVERDAWAASTGHGARPLGSTGESTLGPQRASMIQSIGRQTSSAMVRASAWRRKEPHPARCSLLTPIVCSITIAAHSSSSKAQDVVTKIVGNYLHRAVALRDETNTSGQLGSPGCWLSRAQIAPILRGEYTEAATRSPMPTTMTLDREKEVDSGIVDDPRAMQGRKVGGRRRRDEMRDADHSASCTTSIQAMSKAQALARKDGHGGSPLRSYVRSQTSAGRTAKRLPRQG</sequence>
<evidence type="ECO:0000256" key="1">
    <source>
        <dbReference type="SAM" id="MobiDB-lite"/>
    </source>
</evidence>
<proteinExistence type="predicted"/>
<name>W3VFE3_MOEAP</name>
<evidence type="ECO:0000313" key="3">
    <source>
        <dbReference type="Proteomes" id="UP000019462"/>
    </source>
</evidence>
<reference evidence="2 3" key="1">
    <citation type="journal article" date="2014" name="Genome Announc.">
        <title>Genome sequence of the basidiomycetous fungus Pseudozyma aphidis DSM70725, an efficient producer of biosurfactant mannosylerythritol lipids.</title>
        <authorList>
            <person name="Lorenz S."/>
            <person name="Guenther M."/>
            <person name="Grumaz C."/>
            <person name="Rupp S."/>
            <person name="Zibek S."/>
            <person name="Sohn K."/>
        </authorList>
    </citation>
    <scope>NUCLEOTIDE SEQUENCE [LARGE SCALE GENOMIC DNA]</scope>
    <source>
        <strain evidence="3">ATCC 32657 / CBS 517.83 / DSM 70725 / JCM 10318 / NBRC 10182 / NRRL Y-7954 / St-0401</strain>
    </source>
</reference>
<accession>W3VFE3</accession>
<feature type="compositionally biased region" description="Polar residues" evidence="1">
    <location>
        <begin position="300"/>
        <end position="310"/>
    </location>
</feature>
<feature type="region of interest" description="Disordered" evidence="1">
    <location>
        <begin position="276"/>
        <end position="347"/>
    </location>
</feature>
<dbReference type="OrthoDB" id="10472510at2759"/>
<gene>
    <name evidence="2" type="ORF">PaG_05570</name>
</gene>
<evidence type="ECO:0000313" key="2">
    <source>
        <dbReference type="EMBL" id="ETS60368.1"/>
    </source>
</evidence>
<protein>
    <submittedName>
        <fullName evidence="2">Uncharacterized protein</fullName>
    </submittedName>
</protein>
<dbReference type="EMBL" id="AWNI01000037">
    <property type="protein sequence ID" value="ETS60368.1"/>
    <property type="molecule type" value="Genomic_DNA"/>
</dbReference>
<dbReference type="AlphaFoldDB" id="W3VFE3"/>
<keyword evidence="3" id="KW-1185">Reference proteome</keyword>
<dbReference type="HOGENOM" id="CLU_799557_0_0_1"/>
<organism evidence="2 3">
    <name type="scientific">Moesziomyces aphidis</name>
    <name type="common">Pseudozyma aphidis</name>
    <dbReference type="NCBI Taxonomy" id="84754"/>
    <lineage>
        <taxon>Eukaryota</taxon>
        <taxon>Fungi</taxon>
        <taxon>Dikarya</taxon>
        <taxon>Basidiomycota</taxon>
        <taxon>Ustilaginomycotina</taxon>
        <taxon>Ustilaginomycetes</taxon>
        <taxon>Ustilaginales</taxon>
        <taxon>Ustilaginaceae</taxon>
        <taxon>Moesziomyces</taxon>
    </lineage>
</organism>